<evidence type="ECO:0000256" key="1">
    <source>
        <dbReference type="ARBA" id="ARBA00023002"/>
    </source>
</evidence>
<dbReference type="Proteomes" id="UP001157160">
    <property type="component" value="Unassembled WGS sequence"/>
</dbReference>
<accession>A0AA37UEY0</accession>
<dbReference type="Gene3D" id="3.40.309.10">
    <property type="entry name" value="Aldehyde Dehydrogenase, Chain A, domain 2"/>
    <property type="match status" value="1"/>
</dbReference>
<dbReference type="PANTHER" id="PTHR43353">
    <property type="entry name" value="SUCCINATE-SEMIALDEHYDE DEHYDROGENASE, MITOCHONDRIAL"/>
    <property type="match status" value="1"/>
</dbReference>
<dbReference type="SUPFAM" id="SSF53720">
    <property type="entry name" value="ALDH-like"/>
    <property type="match status" value="1"/>
</dbReference>
<dbReference type="InterPro" id="IPR016161">
    <property type="entry name" value="Ald_DH/histidinol_DH"/>
</dbReference>
<dbReference type="PANTHER" id="PTHR43353:SF3">
    <property type="entry name" value="ALDEHYDE DEHYDROGENASE-RELATED"/>
    <property type="match status" value="1"/>
</dbReference>
<comment type="caution">
    <text evidence="3">The sequence shown here is derived from an EMBL/GenBank/DDBJ whole genome shotgun (WGS) entry which is preliminary data.</text>
</comment>
<protein>
    <recommendedName>
        <fullName evidence="2">Aldehyde dehydrogenase domain-containing protein</fullName>
    </recommendedName>
</protein>
<dbReference type="InterPro" id="IPR016163">
    <property type="entry name" value="Ald_DH_C"/>
</dbReference>
<keyword evidence="1" id="KW-0560">Oxidoreductase</keyword>
<dbReference type="Gene3D" id="3.40.605.10">
    <property type="entry name" value="Aldehyde Dehydrogenase, Chain A, domain 1"/>
    <property type="match status" value="1"/>
</dbReference>
<organism evidence="3 4">
    <name type="scientific">Arenivirga flava</name>
    <dbReference type="NCBI Taxonomy" id="1930060"/>
    <lineage>
        <taxon>Bacteria</taxon>
        <taxon>Bacillati</taxon>
        <taxon>Actinomycetota</taxon>
        <taxon>Actinomycetes</taxon>
        <taxon>Micrococcales</taxon>
        <taxon>Microbacteriaceae</taxon>
        <taxon>Arenivirga</taxon>
    </lineage>
</organism>
<evidence type="ECO:0000313" key="4">
    <source>
        <dbReference type="Proteomes" id="UP001157160"/>
    </source>
</evidence>
<sequence length="308" mass="32182">MRSVGLPSGTFSALLGEGPVIGQALAAHPSIRAIGFTGSRRAGLALLATAQARPVPIPVFAEMSSINPVYLLPSALRPETAQSFVASLTLGAGQFCTNPGLLFVPRGGDGDRFVDGLATQLGGTVGRTMLTPPIAAAYRDRLVRLERSGHAHPLARGRDGDDGAPAPALLEIDAAALLAEPDLQEEVFGAAALVARYDDLAELQRVTAALQGQLTATVHAGPEEYDEVAALLPALERLAGRIIMNGWPTGVAVSPAMVHGGPWPATSEGRSTSVGTAAIERFLRRIAYQDLPQTLLPAELRDRSQPRA</sequence>
<dbReference type="InterPro" id="IPR015590">
    <property type="entry name" value="Aldehyde_DH_dom"/>
</dbReference>
<reference evidence="3 4" key="1">
    <citation type="journal article" date="2014" name="Int. J. Syst. Evol. Microbiol.">
        <title>Complete genome sequence of Corynebacterium casei LMG S-19264T (=DSM 44701T), isolated from a smear-ripened cheese.</title>
        <authorList>
            <consortium name="US DOE Joint Genome Institute (JGI-PGF)"/>
            <person name="Walter F."/>
            <person name="Albersmeier A."/>
            <person name="Kalinowski J."/>
            <person name="Ruckert C."/>
        </authorList>
    </citation>
    <scope>NUCLEOTIDE SEQUENCE [LARGE SCALE GENOMIC DNA]</scope>
    <source>
        <strain evidence="3 4">NBRC 112289</strain>
    </source>
</reference>
<dbReference type="EMBL" id="BSUL01000001">
    <property type="protein sequence ID" value="GMA27893.1"/>
    <property type="molecule type" value="Genomic_DNA"/>
</dbReference>
<evidence type="ECO:0000259" key="2">
    <source>
        <dbReference type="Pfam" id="PF00171"/>
    </source>
</evidence>
<name>A0AA37UEY0_9MICO</name>
<proteinExistence type="predicted"/>
<dbReference type="Pfam" id="PF00171">
    <property type="entry name" value="Aldedh"/>
    <property type="match status" value="1"/>
</dbReference>
<keyword evidence="4" id="KW-1185">Reference proteome</keyword>
<dbReference type="InterPro" id="IPR050740">
    <property type="entry name" value="Aldehyde_DH_Superfamily"/>
</dbReference>
<feature type="domain" description="Aldehyde dehydrogenase" evidence="2">
    <location>
        <begin position="2"/>
        <end position="261"/>
    </location>
</feature>
<dbReference type="AlphaFoldDB" id="A0AA37UEY0"/>
<dbReference type="InterPro" id="IPR016162">
    <property type="entry name" value="Ald_DH_N"/>
</dbReference>
<evidence type="ECO:0000313" key="3">
    <source>
        <dbReference type="EMBL" id="GMA27893.1"/>
    </source>
</evidence>
<gene>
    <name evidence="3" type="ORF">GCM10025874_11460</name>
</gene>
<dbReference type="GO" id="GO:0016620">
    <property type="term" value="F:oxidoreductase activity, acting on the aldehyde or oxo group of donors, NAD or NADP as acceptor"/>
    <property type="evidence" value="ECO:0007669"/>
    <property type="project" value="InterPro"/>
</dbReference>